<dbReference type="EMBL" id="AP018203">
    <property type="protein sequence ID" value="BAY56752.1"/>
    <property type="molecule type" value="Genomic_DNA"/>
</dbReference>
<reference evidence="3 4" key="1">
    <citation type="submission" date="2017-06" db="EMBL/GenBank/DDBJ databases">
        <title>Genome sequencing of cyanobaciteial culture collection at National Institute for Environmental Studies (NIES).</title>
        <authorList>
            <person name="Hirose Y."/>
            <person name="Shimura Y."/>
            <person name="Fujisawa T."/>
            <person name="Nakamura Y."/>
            <person name="Kawachi M."/>
        </authorList>
    </citation>
    <scope>NUCLEOTIDE SEQUENCE [LARGE SCALE GENOMIC DNA]</scope>
    <source>
        <strain evidence="3 4">NIES-2135</strain>
    </source>
</reference>
<keyword evidence="1" id="KW-0175">Coiled coil</keyword>
<evidence type="ECO:0000256" key="2">
    <source>
        <dbReference type="SAM" id="MobiDB-lite"/>
    </source>
</evidence>
<evidence type="ECO:0000313" key="4">
    <source>
        <dbReference type="Proteomes" id="UP000217895"/>
    </source>
</evidence>
<dbReference type="AlphaFoldDB" id="A0A1Z4JJ15"/>
<evidence type="ECO:0000313" key="3">
    <source>
        <dbReference type="EMBL" id="BAY56752.1"/>
    </source>
</evidence>
<gene>
    <name evidence="3" type="ORF">NIES2135_35920</name>
</gene>
<name>A0A1Z4JJ15_LEPBY</name>
<accession>A0A1Z4JJ15</accession>
<feature type="region of interest" description="Disordered" evidence="2">
    <location>
        <begin position="1"/>
        <end position="21"/>
    </location>
</feature>
<protein>
    <recommendedName>
        <fullName evidence="5">Chromosome partition protein Smc</fullName>
    </recommendedName>
</protein>
<evidence type="ECO:0008006" key="5">
    <source>
        <dbReference type="Google" id="ProtNLM"/>
    </source>
</evidence>
<dbReference type="Proteomes" id="UP000217895">
    <property type="component" value="Chromosome"/>
</dbReference>
<sequence>MSECPEQLSLIPEDSPPSSVTPELLQLQDQVQTQQRRIRDLELALDQSIASLSDLRSQIVDQRFLERQLASTEEIANVQQQAIHHLKLQFAQQKAELEAKVQQAQQRERDYQILLDAAELDALKTQIQSDVGEPSALGQQIQVLQADLQLRRQQIQDLEEQKQSAQIRITELETQVETLEGRIARQMTTQALMQQVCQELEADREQSQSRMTELESQAAEMQEQILSQAQQASEYETAVQHWKTRFQVLQDKAIALKQLLGDQDLPTEIVELLATIDTSAPPDLKSTARSNPFHQDLKIDIPEFLVRRRTYRSRKSKEA</sequence>
<proteinExistence type="predicted"/>
<keyword evidence="4" id="KW-1185">Reference proteome</keyword>
<dbReference type="SUPFAM" id="SSF57997">
    <property type="entry name" value="Tropomyosin"/>
    <property type="match status" value="1"/>
</dbReference>
<feature type="coiled-coil region" evidence="1">
    <location>
        <begin position="87"/>
        <end position="231"/>
    </location>
</feature>
<feature type="coiled-coil region" evidence="1">
    <location>
        <begin position="24"/>
        <end position="58"/>
    </location>
</feature>
<evidence type="ECO:0000256" key="1">
    <source>
        <dbReference type="SAM" id="Coils"/>
    </source>
</evidence>
<organism evidence="3 4">
    <name type="scientific">Leptolyngbya boryana NIES-2135</name>
    <dbReference type="NCBI Taxonomy" id="1973484"/>
    <lineage>
        <taxon>Bacteria</taxon>
        <taxon>Bacillati</taxon>
        <taxon>Cyanobacteriota</taxon>
        <taxon>Cyanophyceae</taxon>
        <taxon>Leptolyngbyales</taxon>
        <taxon>Leptolyngbyaceae</taxon>
        <taxon>Leptolyngbya group</taxon>
        <taxon>Leptolyngbya</taxon>
    </lineage>
</organism>
<dbReference type="Gene3D" id="1.10.287.1490">
    <property type="match status" value="1"/>
</dbReference>